<sequence length="197" mass="22437">MVSQSLRLSETFVHILTLHDMVLFLIVTRYCVGYIMCTTGSLLKKKPPGPATTISTPETVERVRLATVQSPSSSIWKRASSLGLRPSTVRKILVTLLKFHPFKLAVCHQLSQADKRQRVNFCNTMSEILEENDEAVILMSDEAHFHLDGAVNKQNLRFWYAENPHNVAERPIHSLRVTVWCAVSENGIIDPYFFLRQ</sequence>
<feature type="transmembrane region" description="Helical" evidence="1">
    <location>
        <begin position="12"/>
        <end position="37"/>
    </location>
</feature>
<evidence type="ECO:0000256" key="1">
    <source>
        <dbReference type="SAM" id="Phobius"/>
    </source>
</evidence>
<dbReference type="PANTHER" id="PTHR47326:SF1">
    <property type="entry name" value="HTH PSQ-TYPE DOMAIN-CONTAINING PROTEIN"/>
    <property type="match status" value="1"/>
</dbReference>
<dbReference type="PANTHER" id="PTHR47326">
    <property type="entry name" value="TRANSPOSABLE ELEMENT TC3 TRANSPOSASE-LIKE PROTEIN"/>
    <property type="match status" value="1"/>
</dbReference>
<dbReference type="Gene3D" id="3.30.420.10">
    <property type="entry name" value="Ribonuclease H-like superfamily/Ribonuclease H"/>
    <property type="match status" value="1"/>
</dbReference>
<organism evidence="2">
    <name type="scientific">Homalodisca liturata</name>
    <dbReference type="NCBI Taxonomy" id="320908"/>
    <lineage>
        <taxon>Eukaryota</taxon>
        <taxon>Metazoa</taxon>
        <taxon>Ecdysozoa</taxon>
        <taxon>Arthropoda</taxon>
        <taxon>Hexapoda</taxon>
        <taxon>Insecta</taxon>
        <taxon>Pterygota</taxon>
        <taxon>Neoptera</taxon>
        <taxon>Paraneoptera</taxon>
        <taxon>Hemiptera</taxon>
        <taxon>Auchenorrhyncha</taxon>
        <taxon>Membracoidea</taxon>
        <taxon>Cicadellidae</taxon>
        <taxon>Cicadellinae</taxon>
        <taxon>Proconiini</taxon>
        <taxon>Homalodisca</taxon>
    </lineage>
</organism>
<keyword evidence="1" id="KW-1133">Transmembrane helix</keyword>
<reference evidence="2" key="1">
    <citation type="submission" date="2015-11" db="EMBL/GenBank/DDBJ databases">
        <title>De novo transcriptome assembly of four potential Pierce s Disease insect vectors from Arizona vineyards.</title>
        <authorList>
            <person name="Tassone E.E."/>
        </authorList>
    </citation>
    <scope>NUCLEOTIDE SEQUENCE</scope>
</reference>
<name>A0A1B6IY28_9HEMI</name>
<gene>
    <name evidence="2" type="ORF">g.18356</name>
</gene>
<keyword evidence="1" id="KW-0812">Transmembrane</keyword>
<dbReference type="GO" id="GO:0003676">
    <property type="term" value="F:nucleic acid binding"/>
    <property type="evidence" value="ECO:0007669"/>
    <property type="project" value="InterPro"/>
</dbReference>
<proteinExistence type="predicted"/>
<keyword evidence="1" id="KW-0472">Membrane</keyword>
<evidence type="ECO:0008006" key="3">
    <source>
        <dbReference type="Google" id="ProtNLM"/>
    </source>
</evidence>
<accession>A0A1B6IY28</accession>
<evidence type="ECO:0000313" key="2">
    <source>
        <dbReference type="EMBL" id="JAS91819.1"/>
    </source>
</evidence>
<protein>
    <recommendedName>
        <fullName evidence="3">Transposase Tc1-like domain-containing protein</fullName>
    </recommendedName>
</protein>
<dbReference type="AlphaFoldDB" id="A0A1B6IY28"/>
<feature type="non-terminal residue" evidence="2">
    <location>
        <position position="197"/>
    </location>
</feature>
<dbReference type="InterPro" id="IPR036397">
    <property type="entry name" value="RNaseH_sf"/>
</dbReference>
<dbReference type="EMBL" id="GECU01015887">
    <property type="protein sequence ID" value="JAS91819.1"/>
    <property type="molecule type" value="Transcribed_RNA"/>
</dbReference>